<dbReference type="PANTHER" id="PTHR11647">
    <property type="entry name" value="HYDRANTOINASE/DIHYDROPYRIMIDINASE FAMILY MEMBER"/>
    <property type="match status" value="1"/>
</dbReference>
<protein>
    <recommendedName>
        <fullName evidence="1">Amidohydrolase 3 domain-containing protein</fullName>
    </recommendedName>
</protein>
<proteinExistence type="predicted"/>
<dbReference type="SUPFAM" id="SSF51556">
    <property type="entry name" value="Metallo-dependent hydrolases"/>
    <property type="match status" value="1"/>
</dbReference>
<dbReference type="InterPro" id="IPR011059">
    <property type="entry name" value="Metal-dep_hydrolase_composite"/>
</dbReference>
<organism evidence="2">
    <name type="scientific">marine metagenome</name>
    <dbReference type="NCBI Taxonomy" id="408172"/>
    <lineage>
        <taxon>unclassified sequences</taxon>
        <taxon>metagenomes</taxon>
        <taxon>ecological metagenomes</taxon>
    </lineage>
</organism>
<evidence type="ECO:0000259" key="1">
    <source>
        <dbReference type="Pfam" id="PF07969"/>
    </source>
</evidence>
<gene>
    <name evidence="2" type="ORF">METZ01_LOCUS75577</name>
</gene>
<dbReference type="InterPro" id="IPR050378">
    <property type="entry name" value="Metallo-dep_Hydrolases_sf"/>
</dbReference>
<dbReference type="GO" id="GO:0016812">
    <property type="term" value="F:hydrolase activity, acting on carbon-nitrogen (but not peptide) bonds, in cyclic amides"/>
    <property type="evidence" value="ECO:0007669"/>
    <property type="project" value="TreeGrafter"/>
</dbReference>
<sequence length="564" mass="61974">MHDLIIRNAQIVDGTGNPAQWGDVAIDDGKIAELGAGLGRGSEEINADGLTLTPGIIDLHTHYDAQLTWDVSASPSTGLGVTTALIGNCGFTIAPCKPEHRDLTLRNLTHVEGMSLDALRAGVDWKFESYPEYLDLLERRGMVPNVASYCGHSSLRMWVLGEEASTRAATPEEVAQMKSILVEALSVGAVGFATSTLEQHNGENGIPMPSRLADEHEMFELTGALKEAGRGVFMLTKGMTTTIEFLEQISANNGRPVMIAAMFVDPNDPERVFREFSDIENARRRGRELWGQVGCFPLGMEFTIRHPYPLEAFLAWRPAIEADSDERYRQILADESFREKIKAEARTKGVPNRFSYHQFDHLTVISVIEDRHQDLVQKTVGELAGASGKDPFDWLLDFALDDEMDAMFDCKLFNTEEDRVKDLLNHPHAAVTLSDAGAHLSFLCDAGFGLHLLGHWVRDRKDLSLEQAVQAVTSRPADICRIADRGRIVAGQQADLMLFDLATVGRGPRRRVTDLPGGNSRVDTPAVGLHGVWVNGTRVVDQNGLIADCGTPGHLLREFSGTGR</sequence>
<dbReference type="PANTHER" id="PTHR11647:SF1">
    <property type="entry name" value="COLLAPSIN RESPONSE MEDIATOR PROTEIN"/>
    <property type="match status" value="1"/>
</dbReference>
<name>A0A381U820_9ZZZZ</name>
<dbReference type="InterPro" id="IPR013108">
    <property type="entry name" value="Amidohydro_3"/>
</dbReference>
<accession>A0A381U820</accession>
<dbReference type="EMBL" id="UINC01005657">
    <property type="protein sequence ID" value="SVA22723.1"/>
    <property type="molecule type" value="Genomic_DNA"/>
</dbReference>
<dbReference type="Pfam" id="PF07969">
    <property type="entry name" value="Amidohydro_3"/>
    <property type="match status" value="1"/>
</dbReference>
<evidence type="ECO:0000313" key="2">
    <source>
        <dbReference type="EMBL" id="SVA22723.1"/>
    </source>
</evidence>
<dbReference type="AlphaFoldDB" id="A0A381U820"/>
<dbReference type="InterPro" id="IPR032466">
    <property type="entry name" value="Metal_Hydrolase"/>
</dbReference>
<dbReference type="Gene3D" id="3.20.20.140">
    <property type="entry name" value="Metal-dependent hydrolases"/>
    <property type="match status" value="2"/>
</dbReference>
<feature type="domain" description="Amidohydrolase 3" evidence="1">
    <location>
        <begin position="43"/>
        <end position="540"/>
    </location>
</feature>
<dbReference type="SUPFAM" id="SSF51338">
    <property type="entry name" value="Composite domain of metallo-dependent hydrolases"/>
    <property type="match status" value="1"/>
</dbReference>
<dbReference type="GO" id="GO:0005829">
    <property type="term" value="C:cytosol"/>
    <property type="evidence" value="ECO:0007669"/>
    <property type="project" value="TreeGrafter"/>
</dbReference>
<reference evidence="2" key="1">
    <citation type="submission" date="2018-05" db="EMBL/GenBank/DDBJ databases">
        <authorList>
            <person name="Lanie J.A."/>
            <person name="Ng W.-L."/>
            <person name="Kazmierczak K.M."/>
            <person name="Andrzejewski T.M."/>
            <person name="Davidsen T.M."/>
            <person name="Wayne K.J."/>
            <person name="Tettelin H."/>
            <person name="Glass J.I."/>
            <person name="Rusch D."/>
            <person name="Podicherti R."/>
            <person name="Tsui H.-C.T."/>
            <person name="Winkler M.E."/>
        </authorList>
    </citation>
    <scope>NUCLEOTIDE SEQUENCE</scope>
</reference>